<dbReference type="VEuPathDB" id="VectorBase:AALB005984"/>
<protein>
    <recommendedName>
        <fullName evidence="7">Apoptosis antagonizing transcription factor/protein transport protein</fullName>
    </recommendedName>
</protein>
<organism evidence="5 6">
    <name type="scientific">Anopheles albimanus</name>
    <name type="common">New world malaria mosquito</name>
    <dbReference type="NCBI Taxonomy" id="7167"/>
    <lineage>
        <taxon>Eukaryota</taxon>
        <taxon>Metazoa</taxon>
        <taxon>Ecdysozoa</taxon>
        <taxon>Arthropoda</taxon>
        <taxon>Hexapoda</taxon>
        <taxon>Insecta</taxon>
        <taxon>Pterygota</taxon>
        <taxon>Neoptera</taxon>
        <taxon>Endopterygota</taxon>
        <taxon>Diptera</taxon>
        <taxon>Nematocera</taxon>
        <taxon>Culicoidea</taxon>
        <taxon>Culicidae</taxon>
        <taxon>Anophelinae</taxon>
        <taxon>Anopheles</taxon>
    </lineage>
</organism>
<evidence type="ECO:0008006" key="7">
    <source>
        <dbReference type="Google" id="ProtNLM"/>
    </source>
</evidence>
<evidence type="ECO:0000313" key="6">
    <source>
        <dbReference type="Proteomes" id="UP000069272"/>
    </source>
</evidence>
<dbReference type="InterPro" id="IPR012617">
    <property type="entry name" value="AATF_C"/>
</dbReference>
<feature type="region of interest" description="Disordered" evidence="2">
    <location>
        <begin position="382"/>
        <end position="426"/>
    </location>
</feature>
<evidence type="ECO:0000256" key="2">
    <source>
        <dbReference type="SAM" id="MobiDB-lite"/>
    </source>
</evidence>
<dbReference type="KEGG" id="aali:118465404"/>
<evidence type="ECO:0000259" key="3">
    <source>
        <dbReference type="Pfam" id="PF08164"/>
    </source>
</evidence>
<dbReference type="InterPro" id="IPR025160">
    <property type="entry name" value="AATF"/>
</dbReference>
<dbReference type="Pfam" id="PF13339">
    <property type="entry name" value="AATF-Che1"/>
    <property type="match status" value="1"/>
</dbReference>
<keyword evidence="6" id="KW-1185">Reference proteome</keyword>
<feature type="region of interest" description="Disordered" evidence="2">
    <location>
        <begin position="1"/>
        <end position="58"/>
    </location>
</feature>
<feature type="region of interest" description="Disordered" evidence="2">
    <location>
        <begin position="72"/>
        <end position="178"/>
    </location>
</feature>
<sequence>MKKKPVTLSDKINKLFDPDAAPEYSDESGSDEAAPKFSEFDELPEPPTEPGAGLSEIRKRNVQLLEDIDQKYGGAVSSRKEAFGEVDDDDYFRADDDDDDDDDDDGDDGEEEDEGDEEDDFGEEEDDVADEKERHVVKKGSILRLKPPQSDDDDSGEGESDGDGSEASGNESDEQDESFATYLQQSQAPPAPKTKLLTEENRQETIGKGLAVQNQLKLWERMLEMRIKLQPCVIAANSLPTTGSYDRFSRESKEFREKASETTKTITEALDNLLKLQEQLFGQFSETKQLLKAGSKRKALHSRLHSSGKRSAVEAYEACLAGRSHDMVDYRNGVLMKWHDRTKIASSVRNQKQSLSVLKKIEDSLISREELVRKTQLYRGGYQRLGRPASDSGPSRSPEQSEEKLPTDGREMAEDQPTEAKPVYDEEIYEDSDFYHQLLRELIEYKTNTTDSPQEIANKLAELQKLRNKMKKNVDTKATKGRKIRYVVHKKLVNFMAPIPDYDWTDEAKDELFGSLFGKIPTTVTD</sequence>
<evidence type="ECO:0000259" key="4">
    <source>
        <dbReference type="Pfam" id="PF13339"/>
    </source>
</evidence>
<proteinExistence type="inferred from homology"/>
<reference evidence="5 6" key="1">
    <citation type="journal article" date="2017" name="G3 (Bethesda)">
        <title>The Physical Genome Mapping of Anopheles albimanus Corrected Scaffold Misassemblies and Identified Interarm Rearrangements in Genus Anopheles.</title>
        <authorList>
            <person name="Artemov G.N."/>
            <person name="Peery A.N."/>
            <person name="Jiang X."/>
            <person name="Tu Z."/>
            <person name="Stegniy V.N."/>
            <person name="Sharakhova M.V."/>
            <person name="Sharakhov I.V."/>
        </authorList>
    </citation>
    <scope>NUCLEOTIDE SEQUENCE [LARGE SCALE GENOMIC DNA]</scope>
    <source>
        <strain evidence="5 6">ALBI9_A</strain>
    </source>
</reference>
<evidence type="ECO:0000256" key="1">
    <source>
        <dbReference type="ARBA" id="ARBA00008966"/>
    </source>
</evidence>
<dbReference type="CTD" id="26574"/>
<feature type="compositionally biased region" description="Basic and acidic residues" evidence="2">
    <location>
        <begin position="399"/>
        <end position="413"/>
    </location>
</feature>
<name>A0A182FHJ1_ANOAL</name>
<dbReference type="GO" id="GO:0005730">
    <property type="term" value="C:nucleolus"/>
    <property type="evidence" value="ECO:0007669"/>
    <property type="project" value="TreeGrafter"/>
</dbReference>
<dbReference type="RefSeq" id="XP_035789516.1">
    <property type="nucleotide sequence ID" value="XM_035933623.1"/>
</dbReference>
<reference evidence="5" key="2">
    <citation type="submission" date="2022-08" db="UniProtKB">
        <authorList>
            <consortium name="EnsemblMetazoa"/>
        </authorList>
    </citation>
    <scope>IDENTIFICATION</scope>
    <source>
        <strain evidence="5">STECLA/ALBI9_A</strain>
    </source>
</reference>
<dbReference type="PANTHER" id="PTHR15565">
    <property type="entry name" value="AATF PROTEIN APOPTOSIS ANTAGONIZING TRANSCRIPTION FACTOR"/>
    <property type="match status" value="1"/>
</dbReference>
<dbReference type="PANTHER" id="PTHR15565:SF0">
    <property type="entry name" value="PROTEIN AATF"/>
    <property type="match status" value="1"/>
</dbReference>
<accession>A0A182FHJ1</accession>
<dbReference type="Proteomes" id="UP000069272">
    <property type="component" value="Chromosome 3L"/>
</dbReference>
<feature type="domain" description="AATF leucine zipper-containing" evidence="4">
    <location>
        <begin position="206"/>
        <end position="341"/>
    </location>
</feature>
<dbReference type="VEuPathDB" id="VectorBase:AALB20_032619"/>
<feature type="compositionally biased region" description="Acidic residues" evidence="2">
    <location>
        <begin position="84"/>
        <end position="130"/>
    </location>
</feature>
<dbReference type="InterPro" id="IPR039223">
    <property type="entry name" value="AATF/Bfr2"/>
</dbReference>
<dbReference type="Pfam" id="PF08164">
    <property type="entry name" value="TRAUB"/>
    <property type="match status" value="1"/>
</dbReference>
<dbReference type="GeneID" id="118465404"/>
<dbReference type="OrthoDB" id="5783963at2759"/>
<dbReference type="EnsemblMetazoa" id="AALB005984-RA">
    <property type="protein sequence ID" value="AALB005984-PA"/>
    <property type="gene ID" value="AALB005984"/>
</dbReference>
<feature type="compositionally biased region" description="Acidic residues" evidence="2">
    <location>
        <begin position="150"/>
        <end position="164"/>
    </location>
</feature>
<dbReference type="STRING" id="7167.A0A182FHJ1"/>
<dbReference type="GO" id="GO:0006357">
    <property type="term" value="P:regulation of transcription by RNA polymerase II"/>
    <property type="evidence" value="ECO:0007669"/>
    <property type="project" value="TreeGrafter"/>
</dbReference>
<comment type="similarity">
    <text evidence="1">Belongs to the AATF family.</text>
</comment>
<feature type="domain" description="Apoptosis-antagonizing transcription factor C-terminal" evidence="3">
    <location>
        <begin position="435"/>
        <end position="517"/>
    </location>
</feature>
<evidence type="ECO:0000313" key="5">
    <source>
        <dbReference type="EnsemblMetazoa" id="AALB005984-PA"/>
    </source>
</evidence>
<dbReference type="AlphaFoldDB" id="A0A182FHJ1"/>